<evidence type="ECO:0000256" key="2">
    <source>
        <dbReference type="ARBA" id="ARBA00022692"/>
    </source>
</evidence>
<keyword evidence="6" id="KW-0328">Glycosyltransferase</keyword>
<keyword evidence="4 5" id="KW-0472">Membrane</keyword>
<feature type="transmembrane region" description="Helical" evidence="5">
    <location>
        <begin position="149"/>
        <end position="170"/>
    </location>
</feature>
<name>A0ABX8LN27_9BACT</name>
<dbReference type="GO" id="GO:0016757">
    <property type="term" value="F:glycosyltransferase activity"/>
    <property type="evidence" value="ECO:0007669"/>
    <property type="project" value="UniProtKB-KW"/>
</dbReference>
<dbReference type="PANTHER" id="PTHR42723:SF1">
    <property type="entry name" value="CHLOROPHYLL SYNTHASE, CHLOROPLASTIC"/>
    <property type="match status" value="1"/>
</dbReference>
<evidence type="ECO:0000313" key="7">
    <source>
        <dbReference type="Proteomes" id="UP000683559"/>
    </source>
</evidence>
<dbReference type="InterPro" id="IPR050475">
    <property type="entry name" value="Prenyltransferase_related"/>
</dbReference>
<evidence type="ECO:0000256" key="3">
    <source>
        <dbReference type="ARBA" id="ARBA00022989"/>
    </source>
</evidence>
<protein>
    <submittedName>
        <fullName evidence="6">Decaprenyl-phosphate phosphoribosyltransferase</fullName>
        <ecNumber evidence="6">2.4.2.45</ecNumber>
    </submittedName>
</protein>
<dbReference type="PANTHER" id="PTHR42723">
    <property type="entry name" value="CHLOROPHYLL SYNTHASE"/>
    <property type="match status" value="1"/>
</dbReference>
<feature type="transmembrane region" description="Helical" evidence="5">
    <location>
        <begin position="12"/>
        <end position="32"/>
    </location>
</feature>
<keyword evidence="6" id="KW-0808">Transferase</keyword>
<dbReference type="Pfam" id="PF01040">
    <property type="entry name" value="UbiA"/>
    <property type="match status" value="1"/>
</dbReference>
<accession>A0ABX8LN27</accession>
<comment type="subcellular location">
    <subcellularLocation>
        <location evidence="1">Membrane</location>
        <topology evidence="1">Multi-pass membrane protein</topology>
    </subcellularLocation>
</comment>
<proteinExistence type="predicted"/>
<sequence length="279" mass="30396">MIPYLRLLRTHQWLKNLMLFFPAFLSGAIMQPGMMQRMWLPFAAFCLASSATYVFNDLVDAGSDRLHPVKRGRPVASGDISLPAASLFALLLAAVGIGCGLMAQGDFWRYLVAYFVINVCYSLRLKALPIVDIFCIASGFVLRLQAGGAASGVMVSEWLFLSVFLLSLFLSTGKRLCEKGGLGDSAGEHRKSLESYPPGFLDLAMAMTGAAVLVTYTMYALSRHALIYTVPLCTFGLLRYTMRVKRGGGGDPTDALLKDLPLFVTGGLWAVLVALAIYR</sequence>
<keyword evidence="2 5" id="KW-0812">Transmembrane</keyword>
<evidence type="ECO:0000256" key="1">
    <source>
        <dbReference type="ARBA" id="ARBA00004141"/>
    </source>
</evidence>
<dbReference type="EC" id="2.4.2.45" evidence="6"/>
<feature type="transmembrane region" description="Helical" evidence="5">
    <location>
        <begin position="262"/>
        <end position="278"/>
    </location>
</feature>
<dbReference type="EMBL" id="CP077683">
    <property type="protein sequence ID" value="QXE92341.1"/>
    <property type="molecule type" value="Genomic_DNA"/>
</dbReference>
<keyword evidence="3 5" id="KW-1133">Transmembrane helix</keyword>
<dbReference type="CDD" id="cd13963">
    <property type="entry name" value="PT_UbiA_2"/>
    <property type="match status" value="1"/>
</dbReference>
<dbReference type="NCBIfam" id="NF008978">
    <property type="entry name" value="PRK12324.1-4"/>
    <property type="match status" value="1"/>
</dbReference>
<gene>
    <name evidence="6" type="ORF">KP001_07415</name>
</gene>
<feature type="transmembrane region" description="Helical" evidence="5">
    <location>
        <begin position="199"/>
        <end position="218"/>
    </location>
</feature>
<reference evidence="6 7" key="1">
    <citation type="submission" date="2021-06" db="EMBL/GenBank/DDBJ databases">
        <title>Gemonas diversity in paddy soil.</title>
        <authorList>
            <person name="Liu G."/>
        </authorList>
    </citation>
    <scope>NUCLEOTIDE SEQUENCE [LARGE SCALE GENOMIC DNA]</scope>
    <source>
        <strain evidence="6 7">RG2</strain>
    </source>
</reference>
<evidence type="ECO:0000256" key="5">
    <source>
        <dbReference type="SAM" id="Phobius"/>
    </source>
</evidence>
<feature type="transmembrane region" description="Helical" evidence="5">
    <location>
        <begin position="80"/>
        <end position="103"/>
    </location>
</feature>
<evidence type="ECO:0000256" key="4">
    <source>
        <dbReference type="ARBA" id="ARBA00023136"/>
    </source>
</evidence>
<evidence type="ECO:0000313" key="6">
    <source>
        <dbReference type="EMBL" id="QXE92341.1"/>
    </source>
</evidence>
<keyword evidence="7" id="KW-1185">Reference proteome</keyword>
<dbReference type="Proteomes" id="UP000683559">
    <property type="component" value="Chromosome"/>
</dbReference>
<dbReference type="RefSeq" id="WP_217288895.1">
    <property type="nucleotide sequence ID" value="NZ_CP077683.1"/>
</dbReference>
<organism evidence="6 7">
    <name type="scientific">Geomonas subterranea</name>
    <dbReference type="NCBI Taxonomy" id="2847989"/>
    <lineage>
        <taxon>Bacteria</taxon>
        <taxon>Pseudomonadati</taxon>
        <taxon>Thermodesulfobacteriota</taxon>
        <taxon>Desulfuromonadia</taxon>
        <taxon>Geobacterales</taxon>
        <taxon>Geobacteraceae</taxon>
        <taxon>Geomonas</taxon>
    </lineage>
</organism>
<dbReference type="InterPro" id="IPR000537">
    <property type="entry name" value="UbiA_prenyltransferase"/>
</dbReference>